<feature type="chain" id="PRO_5015484415" evidence="1">
    <location>
        <begin position="21"/>
        <end position="171"/>
    </location>
</feature>
<feature type="signal peptide" evidence="1">
    <location>
        <begin position="1"/>
        <end position="20"/>
    </location>
</feature>
<dbReference type="AlphaFoldDB" id="A0A2S1YIM7"/>
<protein>
    <submittedName>
        <fullName evidence="2">Uncharacterized protein</fullName>
    </submittedName>
</protein>
<proteinExistence type="predicted"/>
<dbReference type="Proteomes" id="UP000245250">
    <property type="component" value="Chromosome"/>
</dbReference>
<gene>
    <name evidence="2" type="ORF">HYN56_06615</name>
</gene>
<dbReference type="EMBL" id="CP029255">
    <property type="protein sequence ID" value="AWK03920.1"/>
    <property type="molecule type" value="Genomic_DNA"/>
</dbReference>
<accession>A0A2S1YIM7</accession>
<dbReference type="KEGG" id="fcr:HYN56_06615"/>
<keyword evidence="3" id="KW-1185">Reference proteome</keyword>
<name>A0A2S1YIM7_9FLAO</name>
<dbReference type="RefSeq" id="WP_109191452.1">
    <property type="nucleotide sequence ID" value="NZ_CP029255.1"/>
</dbReference>
<sequence>MKKYLLIFILLLFQSSFSKSITETQKLAAVCKVWGFLKYYHPNVAGGSKNWDEQLFLILPQIEKAQTTEEFSLVIENWIVSLGEIKSYKPAKSVNKIDYFDKNFDLSWISNSELFSKTLSKKLKFIEQNRVQTKQSFILNLQKMILKEFLKNLKTRIIILILNGQIKTLDF</sequence>
<evidence type="ECO:0000256" key="1">
    <source>
        <dbReference type="SAM" id="SignalP"/>
    </source>
</evidence>
<evidence type="ECO:0000313" key="3">
    <source>
        <dbReference type="Proteomes" id="UP000245250"/>
    </source>
</evidence>
<reference evidence="2 3" key="1">
    <citation type="submission" date="2018-05" db="EMBL/GenBank/DDBJ databases">
        <title>Genome sequencing of Flavobacterium sp. HYN0056.</title>
        <authorList>
            <person name="Yi H."/>
            <person name="Baek C."/>
        </authorList>
    </citation>
    <scope>NUCLEOTIDE SEQUENCE [LARGE SCALE GENOMIC DNA]</scope>
    <source>
        <strain evidence="2 3">HYN0056</strain>
    </source>
</reference>
<keyword evidence="1" id="KW-0732">Signal</keyword>
<evidence type="ECO:0000313" key="2">
    <source>
        <dbReference type="EMBL" id="AWK03920.1"/>
    </source>
</evidence>
<organism evidence="2 3">
    <name type="scientific">Flavobacterium crocinum</name>
    <dbReference type="NCBI Taxonomy" id="2183896"/>
    <lineage>
        <taxon>Bacteria</taxon>
        <taxon>Pseudomonadati</taxon>
        <taxon>Bacteroidota</taxon>
        <taxon>Flavobacteriia</taxon>
        <taxon>Flavobacteriales</taxon>
        <taxon>Flavobacteriaceae</taxon>
        <taxon>Flavobacterium</taxon>
    </lineage>
</organism>
<dbReference type="OrthoDB" id="5379939at2"/>